<dbReference type="AlphaFoldDB" id="A0AAD5HHR7"/>
<comment type="caution">
    <text evidence="2">The sequence shown here is derived from an EMBL/GenBank/DDBJ whole genome shotgun (WGS) entry which is preliminary data.</text>
</comment>
<dbReference type="EMBL" id="MU620900">
    <property type="protein sequence ID" value="KAI8582468.1"/>
    <property type="molecule type" value="Genomic_DNA"/>
</dbReference>
<protein>
    <submittedName>
        <fullName evidence="2">Uncharacterized protein</fullName>
    </submittedName>
</protein>
<proteinExistence type="predicted"/>
<dbReference type="GeneID" id="75912061"/>
<organism evidence="2 3">
    <name type="scientific">Umbelopsis ramanniana AG</name>
    <dbReference type="NCBI Taxonomy" id="1314678"/>
    <lineage>
        <taxon>Eukaryota</taxon>
        <taxon>Fungi</taxon>
        <taxon>Fungi incertae sedis</taxon>
        <taxon>Mucoromycota</taxon>
        <taxon>Mucoromycotina</taxon>
        <taxon>Umbelopsidomycetes</taxon>
        <taxon>Umbelopsidales</taxon>
        <taxon>Umbelopsidaceae</taxon>
        <taxon>Umbelopsis</taxon>
    </lineage>
</organism>
<evidence type="ECO:0000313" key="3">
    <source>
        <dbReference type="Proteomes" id="UP001206595"/>
    </source>
</evidence>
<reference evidence="2" key="1">
    <citation type="submission" date="2021-06" db="EMBL/GenBank/DDBJ databases">
        <authorList>
            <consortium name="DOE Joint Genome Institute"/>
            <person name="Mondo S.J."/>
            <person name="Amses K.R."/>
            <person name="Simmons D.R."/>
            <person name="Longcore J.E."/>
            <person name="Seto K."/>
            <person name="Alves G.H."/>
            <person name="Bonds A.E."/>
            <person name="Quandt C.A."/>
            <person name="Davis W.J."/>
            <person name="Chang Y."/>
            <person name="Letcher P.M."/>
            <person name="Powell M.J."/>
            <person name="Kuo A."/>
            <person name="Labutti K."/>
            <person name="Pangilinan J."/>
            <person name="Andreopoulos W."/>
            <person name="Tritt A."/>
            <person name="Riley R."/>
            <person name="Hundley H."/>
            <person name="Johnson J."/>
            <person name="Lipzen A."/>
            <person name="Barry K."/>
            <person name="Berbee M.L."/>
            <person name="Buchler N.E."/>
            <person name="Grigoriev I.V."/>
            <person name="Spatafora J.W."/>
            <person name="Stajich J.E."/>
            <person name="James T.Y."/>
        </authorList>
    </citation>
    <scope>NUCLEOTIDE SEQUENCE</scope>
    <source>
        <strain evidence="2">AG</strain>
    </source>
</reference>
<reference evidence="2" key="2">
    <citation type="journal article" date="2022" name="Proc. Natl. Acad. Sci. U.S.A.">
        <title>Diploid-dominant life cycles characterize the early evolution of Fungi.</title>
        <authorList>
            <person name="Amses K.R."/>
            <person name="Simmons D.R."/>
            <person name="Longcore J.E."/>
            <person name="Mondo S.J."/>
            <person name="Seto K."/>
            <person name="Jeronimo G.H."/>
            <person name="Bonds A.E."/>
            <person name="Quandt C.A."/>
            <person name="Davis W.J."/>
            <person name="Chang Y."/>
            <person name="Federici B.A."/>
            <person name="Kuo A."/>
            <person name="LaButti K."/>
            <person name="Pangilinan J."/>
            <person name="Andreopoulos W."/>
            <person name="Tritt A."/>
            <person name="Riley R."/>
            <person name="Hundley H."/>
            <person name="Johnson J."/>
            <person name="Lipzen A."/>
            <person name="Barry K."/>
            <person name="Lang B.F."/>
            <person name="Cuomo C.A."/>
            <person name="Buchler N.E."/>
            <person name="Grigoriev I.V."/>
            <person name="Spatafora J.W."/>
            <person name="Stajich J.E."/>
            <person name="James T.Y."/>
        </authorList>
    </citation>
    <scope>NUCLEOTIDE SEQUENCE</scope>
    <source>
        <strain evidence="2">AG</strain>
    </source>
</reference>
<keyword evidence="1" id="KW-1133">Transmembrane helix</keyword>
<keyword evidence="1" id="KW-0812">Transmembrane</keyword>
<keyword evidence="1" id="KW-0472">Membrane</keyword>
<gene>
    <name evidence="2" type="ORF">K450DRAFT_227312</name>
</gene>
<evidence type="ECO:0000313" key="2">
    <source>
        <dbReference type="EMBL" id="KAI8582468.1"/>
    </source>
</evidence>
<evidence type="ECO:0000256" key="1">
    <source>
        <dbReference type="SAM" id="Phobius"/>
    </source>
</evidence>
<name>A0AAD5HHR7_UMBRA</name>
<accession>A0AAD5HHR7</accession>
<keyword evidence="3" id="KW-1185">Reference proteome</keyword>
<sequence>MFPPLSLDSSVVAGLDSMEEVVGVFKADNFARFRTWLSPSSLVSSLAGVAVALSTALTLVSPSSVLVLISSLSASNPRFCPACTLMLCWRDKWGILAESETKQRSKTCNGP</sequence>
<dbReference type="RefSeq" id="XP_051447472.1">
    <property type="nucleotide sequence ID" value="XM_051586713.1"/>
</dbReference>
<feature type="transmembrane region" description="Helical" evidence="1">
    <location>
        <begin position="46"/>
        <end position="69"/>
    </location>
</feature>
<dbReference type="Proteomes" id="UP001206595">
    <property type="component" value="Unassembled WGS sequence"/>
</dbReference>